<accession>A0A076GC66</accession>
<dbReference type="EMBL" id="KJ944830">
    <property type="protein sequence ID" value="AII27474.1"/>
    <property type="molecule type" value="Genomic_DNA"/>
</dbReference>
<dbReference type="GO" id="GO:0004518">
    <property type="term" value="F:nuclease activity"/>
    <property type="evidence" value="ECO:0007669"/>
    <property type="project" value="UniProtKB-KW"/>
</dbReference>
<proteinExistence type="predicted"/>
<organism evidence="3">
    <name type="scientific">Pseudoalteromonas phage B8b</name>
    <dbReference type="NCBI Taxonomy" id="1506997"/>
    <lineage>
        <taxon>Viruses</taxon>
        <taxon>Duplodnaviria</taxon>
        <taxon>Heunggongvirae</taxon>
        <taxon>Uroviricota</taxon>
        <taxon>Caudoviricetes</taxon>
    </lineage>
</organism>
<name>A0A076GC66_9CAUD</name>
<protein>
    <submittedName>
        <fullName evidence="3">DNA polymerase</fullName>
    </submittedName>
</protein>
<dbReference type="Gene3D" id="3.90.1600.10">
    <property type="entry name" value="Palm domain of DNA polymerase"/>
    <property type="match status" value="1"/>
</dbReference>
<dbReference type="SUPFAM" id="SSF56672">
    <property type="entry name" value="DNA/RNA polymerases"/>
    <property type="match status" value="1"/>
</dbReference>
<keyword evidence="1" id="KW-0540">Nuclease</keyword>
<dbReference type="InterPro" id="IPR043502">
    <property type="entry name" value="DNA/RNA_pol_sf"/>
</dbReference>
<gene>
    <name evidence="3" type="ORF">B8b_023</name>
</gene>
<keyword evidence="2" id="KW-0378">Hydrolase</keyword>
<evidence type="ECO:0000256" key="2">
    <source>
        <dbReference type="ARBA" id="ARBA00022801"/>
    </source>
</evidence>
<dbReference type="InterPro" id="IPR023211">
    <property type="entry name" value="DNA_pol_palm_dom_sf"/>
</dbReference>
<dbReference type="GO" id="GO:0016787">
    <property type="term" value="F:hydrolase activity"/>
    <property type="evidence" value="ECO:0007669"/>
    <property type="project" value="UniProtKB-KW"/>
</dbReference>
<sequence>MILKFLKRFEKEIAELREWATGKEYVYDIECYPNIWTCAVVHVKSLQCYYFECSPWLNNMQDFQAFVYYLNHHECEMIGFNNQGYDWPVTDTAFRMIPAGVTPADIYAKSKSIFDTPYEDRNKHVIWPSRQYVKQVDLFKINHFDNKGVSLKMLENNMDMEDIQDLPIIPNTYVTQPERDGLASYNFHDVAATLLFLHKCMGAIDLRRSLGVKFNHDFTNASEAKIGADIFKIKLREAGLPVDQKTIREEIVFSECIFDYVRFERPEFVQVLNFLKSMVITKTKEALNDIAVPWDLAQYMNPNEVIVHGACEEMLLPDVKRVNVARGVKLSQIEPDVSLAGCHFVATHLHVVVNGFQFDFGTGGIHGSVTSQIVRATELLDLIDVDVASYYPNIGIRNKIYPAHLGTPFCDIKEGLFEERKLYPKKTHPMENKAFKLAMNAAYGNSNNRHSFLFDSVYTMTVTLNGQLMLCMLAEELFKVPGLTLVQINTDGVTYLTPKEYTPHTMNLCRWWEQLTNLELEDVPYKAMYIRDVNNYIAEKTDGGLKNIGAYAYAHAKNGAWEKNFDCRIVAMAAEEALVRGGNVRDFIYSHLNNDDNRFLFTLKTKVDRNTQVVINTPAGDEVCQRITRYYAAINGGKLMKIMKPTDKQIQKYNEGSHYRHVKSGDYKVVSPTAKPPAKTYVPVPHDERPPIADRRISIESSCMAAQCNKIEQFDWNNLNVEWYITQANKLVDPLL</sequence>
<evidence type="ECO:0000256" key="1">
    <source>
        <dbReference type="ARBA" id="ARBA00022722"/>
    </source>
</evidence>
<evidence type="ECO:0000313" key="3">
    <source>
        <dbReference type="EMBL" id="AII27474.1"/>
    </source>
</evidence>
<reference evidence="3" key="1">
    <citation type="journal article" date="2015" name="PLoS ONE">
        <title>Life-style and genome structure of marine pseudoalteromonas siphovirus b8b isolated from the northwestern mediterranean sea.</title>
        <authorList>
            <person name="Lara E."/>
            <person name="Holmfeldt K."/>
            <person name="Solonenko N."/>
            <person name="Sa E.L."/>
            <person name="Ignacio-Espinoza J.C."/>
            <person name="Cornejo-Castillo F.M."/>
            <person name="Verberkmoes N.C."/>
            <person name="Vaque D."/>
            <person name="Sullivan M.B."/>
            <person name="Acinas S.G."/>
        </authorList>
    </citation>
    <scope>NUCLEOTIDE SEQUENCE [LARGE SCALE GENOMIC DNA]</scope>
</reference>